<dbReference type="SUPFAM" id="SSF51621">
    <property type="entry name" value="Phosphoenolpyruvate/pyruvate domain"/>
    <property type="match status" value="1"/>
</dbReference>
<feature type="non-terminal residue" evidence="1">
    <location>
        <position position="1"/>
    </location>
</feature>
<evidence type="ECO:0008006" key="2">
    <source>
        <dbReference type="Google" id="ProtNLM"/>
    </source>
</evidence>
<dbReference type="GO" id="GO:0006099">
    <property type="term" value="P:tricarboxylic acid cycle"/>
    <property type="evidence" value="ECO:0007669"/>
    <property type="project" value="InterPro"/>
</dbReference>
<dbReference type="PANTHER" id="PTHR30523">
    <property type="entry name" value="PHOSPHOENOLPYRUVATE CARBOXYLASE"/>
    <property type="match status" value="1"/>
</dbReference>
<feature type="non-terminal residue" evidence="1">
    <location>
        <position position="112"/>
    </location>
</feature>
<protein>
    <recommendedName>
        <fullName evidence="2">Phosphoenolpyruvate carboxylase</fullName>
    </recommendedName>
</protein>
<name>A0A382AX94_9ZZZZ</name>
<proteinExistence type="predicted"/>
<evidence type="ECO:0000313" key="1">
    <source>
        <dbReference type="EMBL" id="SVB06004.1"/>
    </source>
</evidence>
<organism evidence="1">
    <name type="scientific">marine metagenome</name>
    <dbReference type="NCBI Taxonomy" id="408172"/>
    <lineage>
        <taxon>unclassified sequences</taxon>
        <taxon>metagenomes</taxon>
        <taxon>ecological metagenomes</taxon>
    </lineage>
</organism>
<dbReference type="GO" id="GO:0015977">
    <property type="term" value="P:carbon fixation"/>
    <property type="evidence" value="ECO:0007669"/>
    <property type="project" value="InterPro"/>
</dbReference>
<sequence length="112" mass="12877">MTKKYNKISSIKKISEIINLLGRILGLVIKEQEGVHFYNKVEKIRKLSKSSRRGNQKSFNKLKLSISNLSPKESLVVSRSFSQFLNLSNLVESLYSVHKVDDYNFRKAQGTN</sequence>
<dbReference type="EMBL" id="UINC01027183">
    <property type="protein sequence ID" value="SVB06004.1"/>
    <property type="molecule type" value="Genomic_DNA"/>
</dbReference>
<dbReference type="AlphaFoldDB" id="A0A382AX94"/>
<reference evidence="1" key="1">
    <citation type="submission" date="2018-05" db="EMBL/GenBank/DDBJ databases">
        <authorList>
            <person name="Lanie J.A."/>
            <person name="Ng W.-L."/>
            <person name="Kazmierczak K.M."/>
            <person name="Andrzejewski T.M."/>
            <person name="Davidsen T.M."/>
            <person name="Wayne K.J."/>
            <person name="Tettelin H."/>
            <person name="Glass J.I."/>
            <person name="Rusch D."/>
            <person name="Podicherti R."/>
            <person name="Tsui H.-C.T."/>
            <person name="Winkler M.E."/>
        </authorList>
    </citation>
    <scope>NUCLEOTIDE SEQUENCE</scope>
</reference>
<dbReference type="GO" id="GO:0005829">
    <property type="term" value="C:cytosol"/>
    <property type="evidence" value="ECO:0007669"/>
    <property type="project" value="TreeGrafter"/>
</dbReference>
<accession>A0A382AX94</accession>
<dbReference type="InterPro" id="IPR015813">
    <property type="entry name" value="Pyrv/PenolPyrv_kinase-like_dom"/>
</dbReference>
<dbReference type="InterPro" id="IPR021135">
    <property type="entry name" value="PEP_COase"/>
</dbReference>
<dbReference type="GO" id="GO:0008964">
    <property type="term" value="F:phosphoenolpyruvate carboxylase activity"/>
    <property type="evidence" value="ECO:0007669"/>
    <property type="project" value="InterPro"/>
</dbReference>
<dbReference type="Pfam" id="PF00311">
    <property type="entry name" value="PEPcase"/>
    <property type="match status" value="1"/>
</dbReference>
<dbReference type="PANTHER" id="PTHR30523:SF6">
    <property type="entry name" value="PHOSPHOENOLPYRUVATE CARBOXYLASE"/>
    <property type="match status" value="1"/>
</dbReference>
<gene>
    <name evidence="1" type="ORF">METZ01_LOCUS158858</name>
</gene>